<name>A0AA36E604_LACSI</name>
<reference evidence="1" key="1">
    <citation type="submission" date="2023-04" db="EMBL/GenBank/DDBJ databases">
        <authorList>
            <person name="Vijverberg K."/>
            <person name="Xiong W."/>
            <person name="Schranz E."/>
        </authorList>
    </citation>
    <scope>NUCLEOTIDE SEQUENCE</scope>
</reference>
<dbReference type="AlphaFoldDB" id="A0AA36E604"/>
<dbReference type="EMBL" id="OX465081">
    <property type="protein sequence ID" value="CAI9283498.1"/>
    <property type="molecule type" value="Genomic_DNA"/>
</dbReference>
<gene>
    <name evidence="1" type="ORF">LSALG_LOCUS23092</name>
</gene>
<protein>
    <submittedName>
        <fullName evidence="1">Uncharacterized protein</fullName>
    </submittedName>
</protein>
<sequence length="86" mass="9652">MGSKEVHDIVCLESVVVNLTLDLKVHAFDAIFSLMGIMNSPLDQCFNTNGFLAHNSNHWSWQNQTRQQSGNLHHGQLILGFTLMLS</sequence>
<evidence type="ECO:0000313" key="2">
    <source>
        <dbReference type="Proteomes" id="UP001177003"/>
    </source>
</evidence>
<evidence type="ECO:0000313" key="1">
    <source>
        <dbReference type="EMBL" id="CAI9283498.1"/>
    </source>
</evidence>
<keyword evidence="2" id="KW-1185">Reference proteome</keyword>
<organism evidence="1 2">
    <name type="scientific">Lactuca saligna</name>
    <name type="common">Willowleaf lettuce</name>
    <dbReference type="NCBI Taxonomy" id="75948"/>
    <lineage>
        <taxon>Eukaryota</taxon>
        <taxon>Viridiplantae</taxon>
        <taxon>Streptophyta</taxon>
        <taxon>Embryophyta</taxon>
        <taxon>Tracheophyta</taxon>
        <taxon>Spermatophyta</taxon>
        <taxon>Magnoliopsida</taxon>
        <taxon>eudicotyledons</taxon>
        <taxon>Gunneridae</taxon>
        <taxon>Pentapetalae</taxon>
        <taxon>asterids</taxon>
        <taxon>campanulids</taxon>
        <taxon>Asterales</taxon>
        <taxon>Asteraceae</taxon>
        <taxon>Cichorioideae</taxon>
        <taxon>Cichorieae</taxon>
        <taxon>Lactucinae</taxon>
        <taxon>Lactuca</taxon>
    </lineage>
</organism>
<accession>A0AA36E604</accession>
<proteinExistence type="predicted"/>
<dbReference type="Proteomes" id="UP001177003">
    <property type="component" value="Chromosome 5"/>
</dbReference>